<dbReference type="InterPro" id="IPR036812">
    <property type="entry name" value="NAD(P)_OxRdtase_dom_sf"/>
</dbReference>
<keyword evidence="3" id="KW-0560">Oxidoreductase</keyword>
<dbReference type="InterPro" id="IPR020471">
    <property type="entry name" value="AKR"/>
</dbReference>
<name>A0ABP0EGQ8_9ASCO</name>
<proteinExistence type="inferred from homology"/>
<protein>
    <submittedName>
        <fullName evidence="5">NADPH-dependent conjugated polyketone reductase C2</fullName>
    </submittedName>
</protein>
<sequence>MTKIDSSKPKLTTNFKTKSGIPITLGTGTGTKWKDLKRSDPQNQDGLDAIVQSLVDALESGYNHIDTAEAYTTHPEVARAIAQTGKNREDLWITTKYSPGSKNFPPSSKGPLDFLDKALKELETEYIDLLLIHHPFLTPDHSVGYTIETAWQELEEAKKSGKVREIGVSNFRKIDLEKIAKISTITPAVNQIEFHAYLQDQSPDIVKYSQDNGILIEAFGPLSPIFRIKDEKTGEEITDHPLTKVLPELSTKYNKTDAQILLRYTLQKGILPITTSSKKERIQQTLQVYEFELDQEDFDRIDQEGAKFHNRAYFNGAF</sequence>
<feature type="domain" description="NADP-dependent oxidoreductase" evidence="4">
    <location>
        <begin position="23"/>
        <end position="303"/>
    </location>
</feature>
<keyword evidence="2" id="KW-0521">NADP</keyword>
<dbReference type="InterPro" id="IPR018170">
    <property type="entry name" value="Aldo/ket_reductase_CS"/>
</dbReference>
<gene>
    <name evidence="5" type="primary">cpr</name>
    <name evidence="5" type="ORF">CAAN4_F01222</name>
</gene>
<evidence type="ECO:0000313" key="5">
    <source>
        <dbReference type="EMBL" id="CAK7911175.1"/>
    </source>
</evidence>
<dbReference type="PANTHER" id="PTHR43827">
    <property type="entry name" value="2,5-DIKETO-D-GLUCONIC ACID REDUCTASE"/>
    <property type="match status" value="1"/>
</dbReference>
<dbReference type="PROSITE" id="PS00062">
    <property type="entry name" value="ALDOKETO_REDUCTASE_2"/>
    <property type="match status" value="1"/>
</dbReference>
<dbReference type="InterPro" id="IPR023210">
    <property type="entry name" value="NADP_OxRdtase_dom"/>
</dbReference>
<dbReference type="Proteomes" id="UP001497600">
    <property type="component" value="Chromosome F"/>
</dbReference>
<accession>A0ABP0EGQ8</accession>
<evidence type="ECO:0000313" key="6">
    <source>
        <dbReference type="Proteomes" id="UP001497600"/>
    </source>
</evidence>
<evidence type="ECO:0000256" key="3">
    <source>
        <dbReference type="ARBA" id="ARBA00023002"/>
    </source>
</evidence>
<dbReference type="PRINTS" id="PR00069">
    <property type="entry name" value="ALDKETRDTASE"/>
</dbReference>
<dbReference type="PANTHER" id="PTHR43827:SF3">
    <property type="entry name" value="NADP-DEPENDENT OXIDOREDUCTASE DOMAIN-CONTAINING PROTEIN"/>
    <property type="match status" value="1"/>
</dbReference>
<organism evidence="5 6">
    <name type="scientific">[Candida] anglica</name>
    <dbReference type="NCBI Taxonomy" id="148631"/>
    <lineage>
        <taxon>Eukaryota</taxon>
        <taxon>Fungi</taxon>
        <taxon>Dikarya</taxon>
        <taxon>Ascomycota</taxon>
        <taxon>Saccharomycotina</taxon>
        <taxon>Pichiomycetes</taxon>
        <taxon>Debaryomycetaceae</taxon>
        <taxon>Kurtzmaniella</taxon>
    </lineage>
</organism>
<reference evidence="5 6" key="1">
    <citation type="submission" date="2024-01" db="EMBL/GenBank/DDBJ databases">
        <authorList>
            <consortium name="Genoscope - CEA"/>
            <person name="William W."/>
        </authorList>
    </citation>
    <scope>NUCLEOTIDE SEQUENCE [LARGE SCALE GENOMIC DNA]</scope>
    <source>
        <strain evidence="5 6">29B2s-10</strain>
    </source>
</reference>
<dbReference type="SUPFAM" id="SSF51430">
    <property type="entry name" value="NAD(P)-linked oxidoreductase"/>
    <property type="match status" value="1"/>
</dbReference>
<keyword evidence="6" id="KW-1185">Reference proteome</keyword>
<comment type="similarity">
    <text evidence="1">Belongs to the aldo/keto reductase family.</text>
</comment>
<dbReference type="EMBL" id="OZ004258">
    <property type="protein sequence ID" value="CAK7911175.1"/>
    <property type="molecule type" value="Genomic_DNA"/>
</dbReference>
<dbReference type="CDD" id="cd19120">
    <property type="entry name" value="AKR_AKR3C2-3"/>
    <property type="match status" value="1"/>
</dbReference>
<dbReference type="Pfam" id="PF00248">
    <property type="entry name" value="Aldo_ket_red"/>
    <property type="match status" value="1"/>
</dbReference>
<evidence type="ECO:0000256" key="1">
    <source>
        <dbReference type="ARBA" id="ARBA00007905"/>
    </source>
</evidence>
<dbReference type="InterPro" id="IPR044494">
    <property type="entry name" value="AKR3C2/3"/>
</dbReference>
<evidence type="ECO:0000259" key="4">
    <source>
        <dbReference type="Pfam" id="PF00248"/>
    </source>
</evidence>
<dbReference type="Gene3D" id="3.20.20.100">
    <property type="entry name" value="NADP-dependent oxidoreductase domain"/>
    <property type="match status" value="1"/>
</dbReference>
<dbReference type="PIRSF" id="PIRSF000097">
    <property type="entry name" value="AKR"/>
    <property type="match status" value="1"/>
</dbReference>
<evidence type="ECO:0000256" key="2">
    <source>
        <dbReference type="ARBA" id="ARBA00022857"/>
    </source>
</evidence>